<dbReference type="AlphaFoldDB" id="A0AAV2CS50"/>
<dbReference type="Proteomes" id="UP001497516">
    <property type="component" value="Chromosome 10"/>
</dbReference>
<proteinExistence type="predicted"/>
<gene>
    <name evidence="2" type="ORF">LTRI10_LOCUS6482</name>
</gene>
<feature type="region of interest" description="Disordered" evidence="1">
    <location>
        <begin position="28"/>
        <end position="62"/>
    </location>
</feature>
<accession>A0AAV2CS50</accession>
<organism evidence="2 3">
    <name type="scientific">Linum trigynum</name>
    <dbReference type="NCBI Taxonomy" id="586398"/>
    <lineage>
        <taxon>Eukaryota</taxon>
        <taxon>Viridiplantae</taxon>
        <taxon>Streptophyta</taxon>
        <taxon>Embryophyta</taxon>
        <taxon>Tracheophyta</taxon>
        <taxon>Spermatophyta</taxon>
        <taxon>Magnoliopsida</taxon>
        <taxon>eudicotyledons</taxon>
        <taxon>Gunneridae</taxon>
        <taxon>Pentapetalae</taxon>
        <taxon>rosids</taxon>
        <taxon>fabids</taxon>
        <taxon>Malpighiales</taxon>
        <taxon>Linaceae</taxon>
        <taxon>Linum</taxon>
    </lineage>
</organism>
<feature type="region of interest" description="Disordered" evidence="1">
    <location>
        <begin position="129"/>
        <end position="190"/>
    </location>
</feature>
<reference evidence="2 3" key="1">
    <citation type="submission" date="2024-04" db="EMBL/GenBank/DDBJ databases">
        <authorList>
            <person name="Fracassetti M."/>
        </authorList>
    </citation>
    <scope>NUCLEOTIDE SEQUENCE [LARGE SCALE GENOMIC DNA]</scope>
</reference>
<keyword evidence="3" id="KW-1185">Reference proteome</keyword>
<protein>
    <submittedName>
        <fullName evidence="2">Uncharacterized protein</fullName>
    </submittedName>
</protein>
<name>A0AAV2CS50_9ROSI</name>
<feature type="compositionally biased region" description="Gly residues" evidence="1">
    <location>
        <begin position="155"/>
        <end position="181"/>
    </location>
</feature>
<evidence type="ECO:0000313" key="2">
    <source>
        <dbReference type="EMBL" id="CAL1358961.1"/>
    </source>
</evidence>
<feature type="compositionally biased region" description="Basic and acidic residues" evidence="1">
    <location>
        <begin position="141"/>
        <end position="154"/>
    </location>
</feature>
<evidence type="ECO:0000256" key="1">
    <source>
        <dbReference type="SAM" id="MobiDB-lite"/>
    </source>
</evidence>
<dbReference type="EMBL" id="OZ034814">
    <property type="protein sequence ID" value="CAL1358961.1"/>
    <property type="molecule type" value="Genomic_DNA"/>
</dbReference>
<sequence length="218" mass="22580">MVLTKSIQAAKKAAKAAQELAGIATTTGLPVTNQEAPTGAQPVAKAPQGRPPIPAPRGPVDGELEDLTEQEAAQHRLDALVDLVASERQERLEESRWVWNRLDALHDMMVEMRGGLAARVEAAALFGGGEIGAGSSAGTVDGERRRGGDGRGGRGDGGGRANGGDGGSAGGEWRGRPGGRPGAFRPRHARSGWRAWSAAYTVGPGAGRPEREGQDARL</sequence>
<evidence type="ECO:0000313" key="3">
    <source>
        <dbReference type="Proteomes" id="UP001497516"/>
    </source>
</evidence>